<keyword evidence="1 2" id="KW-0732">Signal</keyword>
<accession>A0A9W6FY09</accession>
<evidence type="ECO:0000256" key="2">
    <source>
        <dbReference type="SAM" id="SignalP"/>
    </source>
</evidence>
<dbReference type="InterPro" id="IPR036280">
    <property type="entry name" value="Multihaem_cyt_sf"/>
</dbReference>
<gene>
    <name evidence="3" type="ORF">GHYDROH2_06310</name>
</gene>
<sequence length="496" mass="52470">MKLSNSLTLLLGTAAMLAMYGCGSDNREGNLDQQSATFQASAACISCHATNKISPVTGALIVEEWKKSAHNTKSGAACTDCHTNSGHPNGGSIVAAVQDTQCATCHTTTRLGSPHFANYTTSLAAQFVSQSDAAGVQCRQCHNPHDTTSLIQYNRDWAESGHGNVTYVPGNASASSVNSHYPWTTSSRDACSKCHTTTGYKKFTNGGVTVLNGVVTAGGPIMSNDKKNETIMCSACHTNYSWTRRAIGAQTLEYTYNAVVITLPDAKDSNLCLVCHSGRGNGQSARSSRFAGHHAPTGADLFAEFTHLGYEFAGLSYAKPVFFKHDTIGLTDGSGPCVSCHMKATNSHTFEAVTKDATGVITAIKSQAVCNTCHGTSMTAATLVEESAGYQQAGTILKAYLANTITNYKNAAITYSAGMPNNEYGAFQNSQLPTEDPGGYVHNRFYVKRLLFDSIDALDNNTLDGTITINATTYPKAAVWFGASATATGAVTVTRP</sequence>
<evidence type="ECO:0000313" key="3">
    <source>
        <dbReference type="EMBL" id="GLI37130.1"/>
    </source>
</evidence>
<dbReference type="SUPFAM" id="SSF48695">
    <property type="entry name" value="Multiheme cytochromes"/>
    <property type="match status" value="1"/>
</dbReference>
<proteinExistence type="predicted"/>
<dbReference type="InterPro" id="IPR051829">
    <property type="entry name" value="Multiheme_Cytochr_ET"/>
</dbReference>
<dbReference type="RefSeq" id="WP_214187914.1">
    <property type="nucleotide sequence ID" value="NZ_BSDS01000001.1"/>
</dbReference>
<dbReference type="AlphaFoldDB" id="A0A9W6FY09"/>
<protein>
    <submittedName>
        <fullName evidence="3">Uncharacterized protein</fullName>
    </submittedName>
</protein>
<keyword evidence="4" id="KW-1185">Reference proteome</keyword>
<dbReference type="PANTHER" id="PTHR35038:SF8">
    <property type="entry name" value="C-TYPE POLYHEME CYTOCHROME OMCC"/>
    <property type="match status" value="1"/>
</dbReference>
<dbReference type="Gene3D" id="1.10.1130.10">
    <property type="entry name" value="Flavocytochrome C3, Chain A"/>
    <property type="match status" value="2"/>
</dbReference>
<evidence type="ECO:0000256" key="1">
    <source>
        <dbReference type="ARBA" id="ARBA00022729"/>
    </source>
</evidence>
<reference evidence="3" key="1">
    <citation type="submission" date="2022-12" db="EMBL/GenBank/DDBJ databases">
        <title>Reference genome sequencing for broad-spectrum identification of bacterial and archaeal isolates by mass spectrometry.</title>
        <authorList>
            <person name="Sekiguchi Y."/>
            <person name="Tourlousse D.M."/>
        </authorList>
    </citation>
    <scope>NUCLEOTIDE SEQUENCE</scope>
    <source>
        <strain evidence="3">H2</strain>
    </source>
</reference>
<dbReference type="PANTHER" id="PTHR35038">
    <property type="entry name" value="DISSIMILATORY SULFITE REDUCTASE SIRA"/>
    <property type="match status" value="1"/>
</dbReference>
<comment type="caution">
    <text evidence="3">The sequence shown here is derived from an EMBL/GenBank/DDBJ whole genome shotgun (WGS) entry which is preliminary data.</text>
</comment>
<evidence type="ECO:0000313" key="4">
    <source>
        <dbReference type="Proteomes" id="UP001144352"/>
    </source>
</evidence>
<dbReference type="PROSITE" id="PS51257">
    <property type="entry name" value="PROKAR_LIPOPROTEIN"/>
    <property type="match status" value="1"/>
</dbReference>
<dbReference type="GO" id="GO:0016491">
    <property type="term" value="F:oxidoreductase activity"/>
    <property type="evidence" value="ECO:0007669"/>
    <property type="project" value="TreeGrafter"/>
</dbReference>
<dbReference type="EMBL" id="BSDS01000001">
    <property type="protein sequence ID" value="GLI37130.1"/>
    <property type="molecule type" value="Genomic_DNA"/>
</dbReference>
<organism evidence="3 4">
    <name type="scientific">Geobacter hydrogenophilus</name>
    <dbReference type="NCBI Taxonomy" id="40983"/>
    <lineage>
        <taxon>Bacteria</taxon>
        <taxon>Pseudomonadati</taxon>
        <taxon>Thermodesulfobacteriota</taxon>
        <taxon>Desulfuromonadia</taxon>
        <taxon>Geobacterales</taxon>
        <taxon>Geobacteraceae</taxon>
        <taxon>Geobacter</taxon>
    </lineage>
</organism>
<feature type="chain" id="PRO_5040986980" evidence="2">
    <location>
        <begin position="21"/>
        <end position="496"/>
    </location>
</feature>
<dbReference type="CDD" id="cd08168">
    <property type="entry name" value="Cytochrom_C3"/>
    <property type="match status" value="1"/>
</dbReference>
<feature type="signal peptide" evidence="2">
    <location>
        <begin position="1"/>
        <end position="20"/>
    </location>
</feature>
<dbReference type="Proteomes" id="UP001144352">
    <property type="component" value="Unassembled WGS sequence"/>
</dbReference>
<name>A0A9W6FY09_9BACT</name>